<proteinExistence type="predicted"/>
<dbReference type="PANTHER" id="PTHR33053:SF9">
    <property type="entry name" value="AGAP000105-PA"/>
    <property type="match status" value="1"/>
</dbReference>
<protein>
    <submittedName>
        <fullName evidence="1">Uncharacterized protein</fullName>
    </submittedName>
</protein>
<dbReference type="EnsemblMetazoa" id="ENSAATROPT014552">
    <property type="protein sequence ID" value="ENSAATROPP013263"/>
    <property type="gene ID" value="ENSAATROPG011800"/>
</dbReference>
<dbReference type="PANTHER" id="PTHR33053">
    <property type="entry name" value="PROTEIN, PUTATIVE-RELATED"/>
    <property type="match status" value="1"/>
</dbReference>
<evidence type="ECO:0000313" key="2">
    <source>
        <dbReference type="Proteomes" id="UP000075880"/>
    </source>
</evidence>
<organism evidence="1 2">
    <name type="scientific">Anopheles atroparvus</name>
    <name type="common">European mosquito</name>
    <dbReference type="NCBI Taxonomy" id="41427"/>
    <lineage>
        <taxon>Eukaryota</taxon>
        <taxon>Metazoa</taxon>
        <taxon>Ecdysozoa</taxon>
        <taxon>Arthropoda</taxon>
        <taxon>Hexapoda</taxon>
        <taxon>Insecta</taxon>
        <taxon>Pterygota</taxon>
        <taxon>Neoptera</taxon>
        <taxon>Endopterygota</taxon>
        <taxon>Diptera</taxon>
        <taxon>Nematocera</taxon>
        <taxon>Culicoidea</taxon>
        <taxon>Culicidae</taxon>
        <taxon>Anophelinae</taxon>
        <taxon>Anopheles</taxon>
    </lineage>
</organism>
<keyword evidence="2" id="KW-1185">Reference proteome</keyword>
<reference evidence="1" key="1">
    <citation type="submission" date="2024-04" db="UniProtKB">
        <authorList>
            <consortium name="EnsemblMetazoa"/>
        </authorList>
    </citation>
    <scope>IDENTIFICATION</scope>
    <source>
        <strain evidence="1">EBRO</strain>
    </source>
</reference>
<sequence length="236" mass="26814">SEVISLTITQFLFPELVYSEHDDAANVIIEELPFLYVLEDDEGCLDSDDEDDSREEKREAFKDGLRNWALRNKITHHALNELLVLIRETTDFVLPKDSKTFLKTPVDVGKELECVAGGKLWYQGIQKSLQYYYREVTPTVNIFHLNFSMDGIPLHNSGPTQLWPISMQLFNVSESPVLIVAVYCGPSKPDNAEGYLRSFQAELNFVQEQGVLINGKQVDIKVRAFLADSPARAFIK</sequence>
<dbReference type="AlphaFoldDB" id="A0AAG5DRP5"/>
<accession>A0AAG5DRP5</accession>
<name>A0AAG5DRP5_ANOAO</name>
<dbReference type="Proteomes" id="UP000075880">
    <property type="component" value="Unassembled WGS sequence"/>
</dbReference>
<evidence type="ECO:0000313" key="1">
    <source>
        <dbReference type="EnsemblMetazoa" id="ENSAATROPP013263"/>
    </source>
</evidence>